<evidence type="ECO:0000256" key="3">
    <source>
        <dbReference type="ARBA" id="ARBA00022801"/>
    </source>
</evidence>
<dbReference type="GO" id="GO:0030246">
    <property type="term" value="F:carbohydrate binding"/>
    <property type="evidence" value="ECO:0007669"/>
    <property type="project" value="InterPro"/>
</dbReference>
<reference evidence="6" key="1">
    <citation type="journal article" date="2012" name="PLoS ONE">
        <title>Gene sets for utilization of primary and secondary nutrition supplies in the distal gut of endangered iberian lynx.</title>
        <authorList>
            <person name="Alcaide M."/>
            <person name="Messina E."/>
            <person name="Richter M."/>
            <person name="Bargiela R."/>
            <person name="Peplies J."/>
            <person name="Huws S.A."/>
            <person name="Newbold C.J."/>
            <person name="Golyshin P.N."/>
            <person name="Simon M.A."/>
            <person name="Lopez G."/>
            <person name="Yakimov M.M."/>
            <person name="Ferrer M."/>
        </authorList>
    </citation>
    <scope>NUCLEOTIDE SEQUENCE</scope>
</reference>
<comment type="caution">
    <text evidence="6">The sequence shown here is derived from an EMBL/GenBank/DDBJ whole genome shotgun (WGS) entry which is preliminary data.</text>
</comment>
<dbReference type="InterPro" id="IPR011013">
    <property type="entry name" value="Gal_mutarotase_sf_dom"/>
</dbReference>
<keyword evidence="3 6" id="KW-0378">Hydrolase</keyword>
<accession>J9GF06</accession>
<protein>
    <recommendedName>
        <fullName evidence="2">beta-galactosidase</fullName>
        <ecNumber evidence="2">3.2.1.23</ecNumber>
    </recommendedName>
</protein>
<evidence type="ECO:0000313" key="6">
    <source>
        <dbReference type="EMBL" id="EJW97939.1"/>
    </source>
</evidence>
<feature type="domain" description="Beta galactosidase small chain/" evidence="5">
    <location>
        <begin position="388"/>
        <end position="661"/>
    </location>
</feature>
<dbReference type="InterPro" id="IPR032312">
    <property type="entry name" value="LacZ_4"/>
</dbReference>
<dbReference type="PANTHER" id="PTHR46323:SF2">
    <property type="entry name" value="BETA-GALACTOSIDASE"/>
    <property type="match status" value="1"/>
</dbReference>
<dbReference type="Gene3D" id="2.60.40.10">
    <property type="entry name" value="Immunoglobulins"/>
    <property type="match status" value="2"/>
</dbReference>
<dbReference type="Pfam" id="PF02836">
    <property type="entry name" value="Glyco_hydro_2_C"/>
    <property type="match status" value="1"/>
</dbReference>
<dbReference type="Pfam" id="PF16353">
    <property type="entry name" value="LacZ_4"/>
    <property type="match status" value="1"/>
</dbReference>
<dbReference type="Gene3D" id="3.20.20.80">
    <property type="entry name" value="Glycosidases"/>
    <property type="match status" value="1"/>
</dbReference>
<organism evidence="6">
    <name type="scientific">gut metagenome</name>
    <dbReference type="NCBI Taxonomy" id="749906"/>
    <lineage>
        <taxon>unclassified sequences</taxon>
        <taxon>metagenomes</taxon>
        <taxon>organismal metagenomes</taxon>
    </lineage>
</organism>
<dbReference type="AlphaFoldDB" id="J9GF06"/>
<dbReference type="Pfam" id="PF02929">
    <property type="entry name" value="Bgal_small_N"/>
    <property type="match status" value="1"/>
</dbReference>
<gene>
    <name evidence="6" type="ORF">EVA_13973</name>
</gene>
<proteinExistence type="predicted"/>
<name>J9GF06_9ZZZZ</name>
<evidence type="ECO:0000256" key="2">
    <source>
        <dbReference type="ARBA" id="ARBA00012756"/>
    </source>
</evidence>
<dbReference type="SUPFAM" id="SSF51445">
    <property type="entry name" value="(Trans)glycosidases"/>
    <property type="match status" value="1"/>
</dbReference>
<dbReference type="PANTHER" id="PTHR46323">
    <property type="entry name" value="BETA-GALACTOSIDASE"/>
    <property type="match status" value="1"/>
</dbReference>
<evidence type="ECO:0000256" key="4">
    <source>
        <dbReference type="ARBA" id="ARBA00023295"/>
    </source>
</evidence>
<dbReference type="InterPro" id="IPR036156">
    <property type="entry name" value="Beta-gal/glucu_dom_sf"/>
</dbReference>
<dbReference type="GO" id="GO:0005990">
    <property type="term" value="P:lactose catabolic process"/>
    <property type="evidence" value="ECO:0007669"/>
    <property type="project" value="TreeGrafter"/>
</dbReference>
<evidence type="ECO:0000259" key="5">
    <source>
        <dbReference type="SMART" id="SM01038"/>
    </source>
</evidence>
<dbReference type="SUPFAM" id="SSF74650">
    <property type="entry name" value="Galactose mutarotase-like"/>
    <property type="match status" value="1"/>
</dbReference>
<dbReference type="Gene3D" id="2.70.98.10">
    <property type="match status" value="1"/>
</dbReference>
<dbReference type="InterPro" id="IPR006102">
    <property type="entry name" value="Ig-like_GH2"/>
</dbReference>
<dbReference type="InterPro" id="IPR014718">
    <property type="entry name" value="GH-type_carb-bd"/>
</dbReference>
<dbReference type="InterPro" id="IPR017853">
    <property type="entry name" value="GH"/>
</dbReference>
<comment type="catalytic activity">
    <reaction evidence="1">
        <text>Hydrolysis of terminal non-reducing beta-D-galactose residues in beta-D-galactosides.</text>
        <dbReference type="EC" id="3.2.1.23"/>
    </reaction>
</comment>
<dbReference type="SUPFAM" id="SSF49303">
    <property type="entry name" value="beta-Galactosidase/glucuronidase domain"/>
    <property type="match status" value="2"/>
</dbReference>
<dbReference type="SMART" id="SM01038">
    <property type="entry name" value="Bgal_small_N"/>
    <property type="match status" value="1"/>
</dbReference>
<dbReference type="Pfam" id="PF00703">
    <property type="entry name" value="Glyco_hydro_2"/>
    <property type="match status" value="1"/>
</dbReference>
<dbReference type="GO" id="GO:0004565">
    <property type="term" value="F:beta-galactosidase activity"/>
    <property type="evidence" value="ECO:0007669"/>
    <property type="project" value="UniProtKB-EC"/>
</dbReference>
<dbReference type="InterPro" id="IPR006103">
    <property type="entry name" value="Glyco_hydro_2_cat"/>
</dbReference>
<dbReference type="InterPro" id="IPR013783">
    <property type="entry name" value="Ig-like_fold"/>
</dbReference>
<dbReference type="EC" id="3.2.1.23" evidence="2"/>
<dbReference type="InterPro" id="IPR050347">
    <property type="entry name" value="Bact_Beta-galactosidase"/>
</dbReference>
<dbReference type="InterPro" id="IPR004199">
    <property type="entry name" value="B-gal_small/dom_5"/>
</dbReference>
<dbReference type="EMBL" id="AMCI01004517">
    <property type="protein sequence ID" value="EJW97939.1"/>
    <property type="molecule type" value="Genomic_DNA"/>
</dbReference>
<keyword evidence="4" id="KW-0326">Glycosidase</keyword>
<evidence type="ECO:0000256" key="1">
    <source>
        <dbReference type="ARBA" id="ARBA00001412"/>
    </source>
</evidence>
<sequence>MKKTLFVIGCLLGAVIEVCAQFHMADIRVETPLDAHYENGILKLYVRVADDQDKSSSGTLSYKLLDSDGREVAASVLNVSMQQPEVSFQPCIIDQPGLWSAEAPVLYTLVLKLQKKNEKQKEEIIKQIGFRSVEVSEKKIVYNGRELRVKGINYQPAAGGGSSKQRVNQLRKDLVYLKKNHVNALRLRHSNMPEELVGLCDEYGFYLLYEDVSTVPHSHPSVIPCPSVHPAIQEHCLWDYPNKDLDVKMEEMQKLYQDIRFYDFDRETGSINIQNLHHSTSLSLFDFYYLVRDHGKEVLRAPLLVGDVAPGQSVRCNGLQGITSERTLTGDVRIEFYATLRQASPFFEKGSIIAREQTYIHTFYRPEVPAEKEHPLITHLVESDDCITLQGKHLQIVFQRSSGQLVSYRYLGEEYLYSSQGPRPFFWRVPTFSDVSAGLPQSLQAWREASYQPLQAKSFTCVRAADAVAVLTATYDFPAPDAQWRIVYKVYANGVIKVDNHFEAASGVTSMIPRVGLRVQLNPAFNQVCYFGRGPRTNYRDCRTAQFLGTYVDKIHTMLDASSYPQENGHRTDIYWCALQGHLKGGLLLVADRTFEMNLFAFPQENLERSTPVEHGKLVDFFIDYRMMGVGADNRFRTPVQEPYLIRPGKENAIDYGFAIVPFQKHTDYLQLIRKYK</sequence>
<dbReference type="GO" id="GO:0009341">
    <property type="term" value="C:beta-galactosidase complex"/>
    <property type="evidence" value="ECO:0007669"/>
    <property type="project" value="InterPro"/>
</dbReference>